<feature type="transmembrane region" description="Helical" evidence="6">
    <location>
        <begin position="72"/>
        <end position="96"/>
    </location>
</feature>
<feature type="region of interest" description="Disordered" evidence="5">
    <location>
        <begin position="139"/>
        <end position="178"/>
    </location>
</feature>
<reference evidence="7" key="1">
    <citation type="journal article" date="2021" name="Nat. Commun.">
        <title>Genetic determinants of endophytism in the Arabidopsis root mycobiome.</title>
        <authorList>
            <person name="Mesny F."/>
            <person name="Miyauchi S."/>
            <person name="Thiergart T."/>
            <person name="Pickel B."/>
            <person name="Atanasova L."/>
            <person name="Karlsson M."/>
            <person name="Huettel B."/>
            <person name="Barry K.W."/>
            <person name="Haridas S."/>
            <person name="Chen C."/>
            <person name="Bauer D."/>
            <person name="Andreopoulos W."/>
            <person name="Pangilinan J."/>
            <person name="LaButti K."/>
            <person name="Riley R."/>
            <person name="Lipzen A."/>
            <person name="Clum A."/>
            <person name="Drula E."/>
            <person name="Henrissat B."/>
            <person name="Kohler A."/>
            <person name="Grigoriev I.V."/>
            <person name="Martin F.M."/>
            <person name="Hacquard S."/>
        </authorList>
    </citation>
    <scope>NUCLEOTIDE SEQUENCE</scope>
    <source>
        <strain evidence="7">MPI-CAGE-AT-0023</strain>
    </source>
</reference>
<dbReference type="Pfam" id="PF03547">
    <property type="entry name" value="Mem_trans"/>
    <property type="match status" value="2"/>
</dbReference>
<feature type="transmembrane region" description="Helical" evidence="6">
    <location>
        <begin position="41"/>
        <end position="60"/>
    </location>
</feature>
<protein>
    <submittedName>
        <fullName evidence="7">Membrane transport protein-domain-containing protein</fullName>
    </submittedName>
</protein>
<comment type="subcellular location">
    <subcellularLocation>
        <location evidence="1">Membrane</location>
        <topology evidence="1">Multi-pass membrane protein</topology>
    </subcellularLocation>
</comment>
<feature type="transmembrane region" description="Helical" evidence="6">
    <location>
        <begin position="380"/>
        <end position="404"/>
    </location>
</feature>
<dbReference type="GO" id="GO:0016020">
    <property type="term" value="C:membrane"/>
    <property type="evidence" value="ECO:0007669"/>
    <property type="project" value="UniProtKB-SubCell"/>
</dbReference>
<dbReference type="GO" id="GO:0005783">
    <property type="term" value="C:endoplasmic reticulum"/>
    <property type="evidence" value="ECO:0007669"/>
    <property type="project" value="TreeGrafter"/>
</dbReference>
<organism evidence="7 8">
    <name type="scientific">Fusarium redolens</name>
    <dbReference type="NCBI Taxonomy" id="48865"/>
    <lineage>
        <taxon>Eukaryota</taxon>
        <taxon>Fungi</taxon>
        <taxon>Dikarya</taxon>
        <taxon>Ascomycota</taxon>
        <taxon>Pezizomycotina</taxon>
        <taxon>Sordariomycetes</taxon>
        <taxon>Hypocreomycetidae</taxon>
        <taxon>Hypocreales</taxon>
        <taxon>Nectriaceae</taxon>
        <taxon>Fusarium</taxon>
        <taxon>Fusarium redolens species complex</taxon>
    </lineage>
</organism>
<dbReference type="InterPro" id="IPR004776">
    <property type="entry name" value="Mem_transp_PIN-like"/>
</dbReference>
<keyword evidence="4 6" id="KW-0472">Membrane</keyword>
<keyword evidence="8" id="KW-1185">Reference proteome</keyword>
<dbReference type="GO" id="GO:0055085">
    <property type="term" value="P:transmembrane transport"/>
    <property type="evidence" value="ECO:0007669"/>
    <property type="project" value="InterPro"/>
</dbReference>
<evidence type="ECO:0000256" key="3">
    <source>
        <dbReference type="ARBA" id="ARBA00022989"/>
    </source>
</evidence>
<keyword evidence="2 6" id="KW-0812">Transmembrane</keyword>
<feature type="compositionally biased region" description="Basic and acidic residues" evidence="5">
    <location>
        <begin position="139"/>
        <end position="167"/>
    </location>
</feature>
<proteinExistence type="predicted"/>
<dbReference type="PANTHER" id="PTHR31794">
    <property type="entry name" value="AUXIN EFFLUX TRANSPORTER FAMILY PROTEIN (EUROFUNG)"/>
    <property type="match status" value="1"/>
</dbReference>
<dbReference type="GeneID" id="70230917"/>
<dbReference type="EMBL" id="JAGMUX010000003">
    <property type="protein sequence ID" value="KAH7265733.1"/>
    <property type="molecule type" value="Genomic_DNA"/>
</dbReference>
<dbReference type="PANTHER" id="PTHR31794:SF2">
    <property type="entry name" value="AUXIN EFFLUX TRANSPORTER FAMILY PROTEIN (EUROFUNG)"/>
    <property type="match status" value="1"/>
</dbReference>
<accession>A0A9P9HYX2</accession>
<evidence type="ECO:0000313" key="7">
    <source>
        <dbReference type="EMBL" id="KAH7265733.1"/>
    </source>
</evidence>
<feature type="transmembrane region" description="Helical" evidence="6">
    <location>
        <begin position="337"/>
        <end position="359"/>
    </location>
</feature>
<evidence type="ECO:0000256" key="4">
    <source>
        <dbReference type="ARBA" id="ARBA00023136"/>
    </source>
</evidence>
<evidence type="ECO:0000256" key="1">
    <source>
        <dbReference type="ARBA" id="ARBA00004141"/>
    </source>
</evidence>
<dbReference type="RefSeq" id="XP_046054468.1">
    <property type="nucleotide sequence ID" value="XM_046200963.1"/>
</dbReference>
<evidence type="ECO:0000256" key="2">
    <source>
        <dbReference type="ARBA" id="ARBA00022692"/>
    </source>
</evidence>
<evidence type="ECO:0000313" key="8">
    <source>
        <dbReference type="Proteomes" id="UP000720189"/>
    </source>
</evidence>
<keyword evidence="3 6" id="KW-1133">Transmembrane helix</keyword>
<sequence>MSYPTFFIQGVFKAVVKVVCASLLGHTVVRLDHLDLEKKKFLANLNMMLFTPCLIFTKLASRLTTDKLSELAIIPVIFFIQTFVSWGISVIVGRLFGFSRRSANFITAVGVFGNSNSLPISLVLLVSQTIKELHRDRIPEDNNEEVGARGDTTEEGQFRHEEGDEHGTQSLIGAANGGLDSNDDRRNIDSQGFDPVGCTPVANTSKVPLTIFSDENIKMNFLRDSGSSSADIYYFPRIRPIKNQESNRFLATVKARFGLWKSITLEPLEHWYESLPYPIQYSLSLSKRTGRKCINFIWEFINPPLWAMLIAILTGSIRSLQRFFFEDGSLVQNSITTAIRSSGNVAVTLILVVLGANLARNTMPTDETQDPEEKRYGNKLLIASLISRMLLPTITMAPILALMAKYLPISILNDPIFVVVCFLLAGAPSALELAQICQINSIFVTTIGRVLFQSYVIWIFPSTLALVILALGVVEWSK</sequence>
<feature type="transmembrane region" description="Helical" evidence="6">
    <location>
        <begin position="455"/>
        <end position="474"/>
    </location>
</feature>
<dbReference type="AlphaFoldDB" id="A0A9P9HYX2"/>
<gene>
    <name evidence="7" type="ORF">BKA55DRAFT_719404</name>
</gene>
<dbReference type="Proteomes" id="UP000720189">
    <property type="component" value="Unassembled WGS sequence"/>
</dbReference>
<feature type="transmembrane region" description="Helical" evidence="6">
    <location>
        <begin position="416"/>
        <end position="434"/>
    </location>
</feature>
<evidence type="ECO:0000256" key="5">
    <source>
        <dbReference type="SAM" id="MobiDB-lite"/>
    </source>
</evidence>
<evidence type="ECO:0000256" key="6">
    <source>
        <dbReference type="SAM" id="Phobius"/>
    </source>
</evidence>
<comment type="caution">
    <text evidence="7">The sequence shown here is derived from an EMBL/GenBank/DDBJ whole genome shotgun (WGS) entry which is preliminary data.</text>
</comment>
<feature type="transmembrane region" description="Helical" evidence="6">
    <location>
        <begin position="296"/>
        <end position="317"/>
    </location>
</feature>
<dbReference type="OrthoDB" id="2499604at2759"/>
<name>A0A9P9HYX2_FUSRE</name>
<feature type="transmembrane region" description="Helical" evidence="6">
    <location>
        <begin position="6"/>
        <end position="29"/>
    </location>
</feature>